<evidence type="ECO:0000256" key="3">
    <source>
        <dbReference type="ARBA" id="ARBA00022801"/>
    </source>
</evidence>
<evidence type="ECO:0000256" key="2">
    <source>
        <dbReference type="ARBA" id="ARBA00022723"/>
    </source>
</evidence>
<sequence length="453" mass="48115">MLIHAERALLPEGWARDVGVRVEGGRIVAATAGSGGPAAGTQRVGCLLPAPVNLHSHMFQRAMAGMTERRSAGQDSFWTWRSLMYRFLDRLTPEDVEAIAAHVMVEMAEAGYAAVAEFHYLHHQPAGAPYANIAEMSERIVNAAEETGFGLTLLPVLYQRGGCDGRALTSGQMRFGNDVERFARLWEGAAAAVRQLPDGVTGVAPHSLRAVDPAGLRMAEGIAPVAPIHIHVAEQVAEVEEVSAAYGARPVEWLLDNFAVDGRWCPIHCTQMTAGETVALARSGAVAGLCPITEANLGDGIFDGVRFLGAGGRWGVGSDSNVRISLAEELRLFEYSQRLRDRGRAMLADGARSTGRVLWDGAVAGGAQAAGRASGAIAVGAVADLVALDMGSVHLDGREGDEVLDAFVFAGNDGLVAEVWSAGRHVVTGGRHVAREGVERRFRAVMAALRERM</sequence>
<dbReference type="InterPro" id="IPR011059">
    <property type="entry name" value="Metal-dep_hydrolase_composite"/>
</dbReference>
<dbReference type="EC" id="3.5.3.13" evidence="7"/>
<evidence type="ECO:0000313" key="8">
    <source>
        <dbReference type="Proteomes" id="UP000731907"/>
    </source>
</evidence>
<keyword evidence="3 7" id="KW-0378">Hydrolase</keyword>
<dbReference type="InterPro" id="IPR010252">
    <property type="entry name" value="HutF"/>
</dbReference>
<dbReference type="NCBIfam" id="NF006684">
    <property type="entry name" value="PRK09229.1-5"/>
    <property type="match status" value="1"/>
</dbReference>
<evidence type="ECO:0000259" key="5">
    <source>
        <dbReference type="Pfam" id="PF01979"/>
    </source>
</evidence>
<keyword evidence="8" id="KW-1185">Reference proteome</keyword>
<comment type="caution">
    <text evidence="7">The sequence shown here is derived from an EMBL/GenBank/DDBJ whole genome shotgun (WGS) entry which is preliminary data.</text>
</comment>
<protein>
    <submittedName>
        <fullName evidence="7">Formimidoylglutamate deiminase</fullName>
        <ecNumber evidence="7">3.5.3.13</ecNumber>
    </submittedName>
</protein>
<evidence type="ECO:0000259" key="6">
    <source>
        <dbReference type="Pfam" id="PF22429"/>
    </source>
</evidence>
<dbReference type="SUPFAM" id="SSF51338">
    <property type="entry name" value="Composite domain of metallo-dependent hydrolases"/>
    <property type="match status" value="1"/>
</dbReference>
<dbReference type="PANTHER" id="PTHR11271">
    <property type="entry name" value="GUANINE DEAMINASE"/>
    <property type="match status" value="1"/>
</dbReference>
<dbReference type="Proteomes" id="UP000731907">
    <property type="component" value="Unassembled WGS sequence"/>
</dbReference>
<dbReference type="PANTHER" id="PTHR11271:SF48">
    <property type="entry name" value="AMIDOHYDROLASE-RELATED DOMAIN-CONTAINING PROTEIN"/>
    <property type="match status" value="1"/>
</dbReference>
<dbReference type="GO" id="GO:0050416">
    <property type="term" value="F:formimidoylglutamate deiminase activity"/>
    <property type="evidence" value="ECO:0007669"/>
    <property type="project" value="UniProtKB-EC"/>
</dbReference>
<proteinExistence type="predicted"/>
<reference evidence="7 8" key="1">
    <citation type="submission" date="2021-06" db="EMBL/GenBank/DDBJ databases">
        <title>Rhodobacteraceae bacterium strain HSP-20.</title>
        <authorList>
            <person name="Chen W.-M."/>
        </authorList>
    </citation>
    <scope>NUCLEOTIDE SEQUENCE [LARGE SCALE GENOMIC DNA]</scope>
    <source>
        <strain evidence="7 8">HSP-20</strain>
    </source>
</reference>
<dbReference type="NCBIfam" id="TIGR02022">
    <property type="entry name" value="hutF"/>
    <property type="match status" value="1"/>
</dbReference>
<dbReference type="EMBL" id="JAAATX020000008">
    <property type="protein sequence ID" value="MBU9698599.1"/>
    <property type="molecule type" value="Genomic_DNA"/>
</dbReference>
<dbReference type="SUPFAM" id="SSF51556">
    <property type="entry name" value="Metallo-dependent hydrolases"/>
    <property type="match status" value="1"/>
</dbReference>
<evidence type="ECO:0000313" key="7">
    <source>
        <dbReference type="EMBL" id="MBU9698599.1"/>
    </source>
</evidence>
<dbReference type="Gene3D" id="2.30.40.10">
    <property type="entry name" value="Urease, subunit C, domain 1"/>
    <property type="match status" value="1"/>
</dbReference>
<keyword evidence="4" id="KW-0862">Zinc</keyword>
<dbReference type="InterPro" id="IPR051607">
    <property type="entry name" value="Metallo-dep_hydrolases"/>
</dbReference>
<keyword evidence="2" id="KW-0479">Metal-binding</keyword>
<organism evidence="7 8">
    <name type="scientific">Paragemmobacter amnigenus</name>
    <dbReference type="NCBI Taxonomy" id="2852097"/>
    <lineage>
        <taxon>Bacteria</taxon>
        <taxon>Pseudomonadati</taxon>
        <taxon>Pseudomonadota</taxon>
        <taxon>Alphaproteobacteria</taxon>
        <taxon>Rhodobacterales</taxon>
        <taxon>Paracoccaceae</taxon>
        <taxon>Paragemmobacter</taxon>
    </lineage>
</organism>
<feature type="domain" description="Formimidoylglutamate deiminase N-terminal" evidence="6">
    <location>
        <begin position="2"/>
        <end position="35"/>
    </location>
</feature>
<dbReference type="InterPro" id="IPR032466">
    <property type="entry name" value="Metal_Hydrolase"/>
</dbReference>
<dbReference type="RefSeq" id="WP_161762725.1">
    <property type="nucleotide sequence ID" value="NZ_JAAATX020000008.1"/>
</dbReference>
<feature type="domain" description="Amidohydrolase-related" evidence="5">
    <location>
        <begin position="47"/>
        <end position="425"/>
    </location>
</feature>
<dbReference type="Gene3D" id="3.20.20.140">
    <property type="entry name" value="Metal-dependent hydrolases"/>
    <property type="match status" value="1"/>
</dbReference>
<accession>A0ABS6J4C4</accession>
<name>A0ABS6J4C4_9RHOB</name>
<dbReference type="InterPro" id="IPR055156">
    <property type="entry name" value="HutF-like_N"/>
</dbReference>
<evidence type="ECO:0000256" key="1">
    <source>
        <dbReference type="ARBA" id="ARBA00001947"/>
    </source>
</evidence>
<dbReference type="Pfam" id="PF22429">
    <property type="entry name" value="HutF_N"/>
    <property type="match status" value="1"/>
</dbReference>
<comment type="cofactor">
    <cofactor evidence="1">
        <name>Zn(2+)</name>
        <dbReference type="ChEBI" id="CHEBI:29105"/>
    </cofactor>
</comment>
<evidence type="ECO:0000256" key="4">
    <source>
        <dbReference type="ARBA" id="ARBA00022833"/>
    </source>
</evidence>
<dbReference type="Pfam" id="PF01979">
    <property type="entry name" value="Amidohydro_1"/>
    <property type="match status" value="1"/>
</dbReference>
<dbReference type="InterPro" id="IPR006680">
    <property type="entry name" value="Amidohydro-rel"/>
</dbReference>
<gene>
    <name evidence="7" type="ORF">GU927_012170</name>
</gene>